<dbReference type="OrthoDB" id="8117402at2759"/>
<comment type="caution">
    <text evidence="9">The sequence shown here is derived from an EMBL/GenBank/DDBJ whole genome shotgun (WGS) entry which is preliminary data.</text>
</comment>
<dbReference type="InterPro" id="IPR036236">
    <property type="entry name" value="Znf_C2H2_sf"/>
</dbReference>
<evidence type="ECO:0000259" key="8">
    <source>
        <dbReference type="PROSITE" id="PS50157"/>
    </source>
</evidence>
<evidence type="ECO:0000256" key="6">
    <source>
        <dbReference type="ARBA" id="ARBA00023242"/>
    </source>
</evidence>
<dbReference type="PROSITE" id="PS00028">
    <property type="entry name" value="ZINC_FINGER_C2H2_1"/>
    <property type="match status" value="3"/>
</dbReference>
<protein>
    <submittedName>
        <fullName evidence="9">Putative zinc finger protein</fullName>
    </submittedName>
</protein>
<reference evidence="9 10" key="1">
    <citation type="journal article" date="2016" name="Genome Biol. Evol.">
        <title>Gene Family Evolution Reflects Adaptation to Soil Environmental Stressors in the Genome of the Collembolan Orchesella cincta.</title>
        <authorList>
            <person name="Faddeeva-Vakhrusheva A."/>
            <person name="Derks M.F."/>
            <person name="Anvar S.Y."/>
            <person name="Agamennone V."/>
            <person name="Suring W."/>
            <person name="Smit S."/>
            <person name="van Straalen N.M."/>
            <person name="Roelofs D."/>
        </authorList>
    </citation>
    <scope>NUCLEOTIDE SEQUENCE [LARGE SCALE GENOMIC DNA]</scope>
    <source>
        <tissue evidence="9">Mixed pool</tissue>
    </source>
</reference>
<feature type="domain" description="C2H2-type" evidence="8">
    <location>
        <begin position="2"/>
        <end position="29"/>
    </location>
</feature>
<feature type="domain" description="C2H2-type" evidence="8">
    <location>
        <begin position="76"/>
        <end position="103"/>
    </location>
</feature>
<name>A0A1D2M7M9_ORCCI</name>
<organism evidence="9 10">
    <name type="scientific">Orchesella cincta</name>
    <name type="common">Springtail</name>
    <name type="synonym">Podura cincta</name>
    <dbReference type="NCBI Taxonomy" id="48709"/>
    <lineage>
        <taxon>Eukaryota</taxon>
        <taxon>Metazoa</taxon>
        <taxon>Ecdysozoa</taxon>
        <taxon>Arthropoda</taxon>
        <taxon>Hexapoda</taxon>
        <taxon>Collembola</taxon>
        <taxon>Entomobryomorpha</taxon>
        <taxon>Entomobryoidea</taxon>
        <taxon>Orchesellidae</taxon>
        <taxon>Orchesellinae</taxon>
        <taxon>Orchesella</taxon>
    </lineage>
</organism>
<keyword evidence="5" id="KW-0862">Zinc</keyword>
<dbReference type="OMA" id="AQKSHER"/>
<evidence type="ECO:0000256" key="3">
    <source>
        <dbReference type="ARBA" id="ARBA00022737"/>
    </source>
</evidence>
<dbReference type="EMBL" id="LJIJ01003011">
    <property type="protein sequence ID" value="ODM88973.1"/>
    <property type="molecule type" value="Genomic_DNA"/>
</dbReference>
<dbReference type="Proteomes" id="UP000094527">
    <property type="component" value="Unassembled WGS sequence"/>
</dbReference>
<gene>
    <name evidence="9" type="ORF">Ocin01_17709</name>
</gene>
<dbReference type="SUPFAM" id="SSF57667">
    <property type="entry name" value="beta-beta-alpha zinc fingers"/>
    <property type="match status" value="3"/>
</dbReference>
<dbReference type="GO" id="GO:0005634">
    <property type="term" value="C:nucleus"/>
    <property type="evidence" value="ECO:0007669"/>
    <property type="project" value="UniProtKB-SubCell"/>
</dbReference>
<evidence type="ECO:0000313" key="9">
    <source>
        <dbReference type="EMBL" id="ODM88973.1"/>
    </source>
</evidence>
<dbReference type="PROSITE" id="PS50157">
    <property type="entry name" value="ZINC_FINGER_C2H2_2"/>
    <property type="match status" value="4"/>
</dbReference>
<evidence type="ECO:0000256" key="7">
    <source>
        <dbReference type="PROSITE-ProRule" id="PRU00042"/>
    </source>
</evidence>
<dbReference type="InterPro" id="IPR013087">
    <property type="entry name" value="Znf_C2H2_type"/>
</dbReference>
<evidence type="ECO:0000256" key="5">
    <source>
        <dbReference type="ARBA" id="ARBA00022833"/>
    </source>
</evidence>
<keyword evidence="6" id="KW-0539">Nucleus</keyword>
<dbReference type="Gene3D" id="3.30.160.60">
    <property type="entry name" value="Classic Zinc Finger"/>
    <property type="match status" value="5"/>
</dbReference>
<dbReference type="SMART" id="SM00355">
    <property type="entry name" value="ZnF_C2H2"/>
    <property type="match status" value="4"/>
</dbReference>
<evidence type="ECO:0000313" key="10">
    <source>
        <dbReference type="Proteomes" id="UP000094527"/>
    </source>
</evidence>
<sequence>MYKCLFCEKIFKHHCSLTRHVKVHTREKYYNCTVCDEGFLTMAAQKSHERTHLGEKSLKCHICAKSFGSRSSLQPYSCDLWGKGFKQLEHLNVHIRRHLGEKLFKCDVCRKAFVTSFGLRSHFHRHKTFYAGTTRRRPLVRRFVRQRFISEAMLRSHIPPNSIVPSSNLAFL</sequence>
<dbReference type="PANTHER" id="PTHR24406">
    <property type="entry name" value="TRANSCRIPTIONAL REPRESSOR CTCFL-RELATED"/>
    <property type="match status" value="1"/>
</dbReference>
<keyword evidence="10" id="KW-1185">Reference proteome</keyword>
<feature type="domain" description="C2H2-type" evidence="8">
    <location>
        <begin position="104"/>
        <end position="126"/>
    </location>
</feature>
<keyword evidence="2" id="KW-0479">Metal-binding</keyword>
<dbReference type="AlphaFoldDB" id="A0A1D2M7M9"/>
<dbReference type="InterPro" id="IPR050888">
    <property type="entry name" value="ZnF_C2H2-type_TF"/>
</dbReference>
<keyword evidence="3" id="KW-0677">Repeat</keyword>
<evidence type="ECO:0000256" key="1">
    <source>
        <dbReference type="ARBA" id="ARBA00004123"/>
    </source>
</evidence>
<dbReference type="STRING" id="48709.A0A1D2M7M9"/>
<feature type="domain" description="C2H2-type" evidence="8">
    <location>
        <begin position="30"/>
        <end position="57"/>
    </location>
</feature>
<accession>A0A1D2M7M9</accession>
<dbReference type="GO" id="GO:0008270">
    <property type="term" value="F:zinc ion binding"/>
    <property type="evidence" value="ECO:0007669"/>
    <property type="project" value="UniProtKB-KW"/>
</dbReference>
<evidence type="ECO:0000256" key="4">
    <source>
        <dbReference type="ARBA" id="ARBA00022771"/>
    </source>
</evidence>
<dbReference type="Pfam" id="PF00096">
    <property type="entry name" value="zf-C2H2"/>
    <property type="match status" value="1"/>
</dbReference>
<evidence type="ECO:0000256" key="2">
    <source>
        <dbReference type="ARBA" id="ARBA00022723"/>
    </source>
</evidence>
<comment type="subcellular location">
    <subcellularLocation>
        <location evidence="1">Nucleus</location>
    </subcellularLocation>
</comment>
<keyword evidence="4 7" id="KW-0863">Zinc-finger</keyword>
<proteinExistence type="predicted"/>